<gene>
    <name evidence="1" type="ORF">GRJ2_002182300</name>
</gene>
<accession>A0ABC9XHN4</accession>
<evidence type="ECO:0000313" key="2">
    <source>
        <dbReference type="Proteomes" id="UP001623348"/>
    </source>
</evidence>
<reference evidence="1 2" key="1">
    <citation type="submission" date="2024-06" db="EMBL/GenBank/DDBJ databases">
        <title>The draft genome of Grus japonensis, version 3.</title>
        <authorList>
            <person name="Nabeshima K."/>
            <person name="Suzuki S."/>
            <person name="Onuma M."/>
        </authorList>
    </citation>
    <scope>NUCLEOTIDE SEQUENCE [LARGE SCALE GENOMIC DNA]</scope>
    <source>
        <strain evidence="1 2">451A</strain>
    </source>
</reference>
<keyword evidence="2" id="KW-1185">Reference proteome</keyword>
<comment type="caution">
    <text evidence="1">The sequence shown here is derived from an EMBL/GenBank/DDBJ whole genome shotgun (WGS) entry which is preliminary data.</text>
</comment>
<dbReference type="Proteomes" id="UP001623348">
    <property type="component" value="Unassembled WGS sequence"/>
</dbReference>
<dbReference type="EMBL" id="BAAFJT010000017">
    <property type="protein sequence ID" value="GAB0197170.1"/>
    <property type="molecule type" value="Genomic_DNA"/>
</dbReference>
<organism evidence="1 2">
    <name type="scientific">Grus japonensis</name>
    <name type="common">Japanese crane</name>
    <name type="synonym">Red-crowned crane</name>
    <dbReference type="NCBI Taxonomy" id="30415"/>
    <lineage>
        <taxon>Eukaryota</taxon>
        <taxon>Metazoa</taxon>
        <taxon>Chordata</taxon>
        <taxon>Craniata</taxon>
        <taxon>Vertebrata</taxon>
        <taxon>Euteleostomi</taxon>
        <taxon>Archelosauria</taxon>
        <taxon>Archosauria</taxon>
        <taxon>Dinosauria</taxon>
        <taxon>Saurischia</taxon>
        <taxon>Theropoda</taxon>
        <taxon>Coelurosauria</taxon>
        <taxon>Aves</taxon>
        <taxon>Neognathae</taxon>
        <taxon>Neoaves</taxon>
        <taxon>Gruiformes</taxon>
        <taxon>Gruidae</taxon>
        <taxon>Grus</taxon>
    </lineage>
</organism>
<proteinExistence type="predicted"/>
<protein>
    <submittedName>
        <fullName evidence="1">Uncharacterized protein</fullName>
    </submittedName>
</protein>
<sequence>MRTKVLHTSREKQPRKQHLNRNSDLLWLKGRISAKPKTESKLVDMRNGMNSSGQGCSLSSTCIPLTFSWCCQSSPDDEY</sequence>
<dbReference type="AlphaFoldDB" id="A0ABC9XHN4"/>
<name>A0ABC9XHN4_GRUJA</name>
<evidence type="ECO:0000313" key="1">
    <source>
        <dbReference type="EMBL" id="GAB0197170.1"/>
    </source>
</evidence>